<protein>
    <submittedName>
        <fullName evidence="1">Cyclase family protein</fullName>
    </submittedName>
</protein>
<dbReference type="AlphaFoldDB" id="A0A2S6EW83"/>
<accession>A0A2S6EW83</accession>
<dbReference type="SUPFAM" id="SSF102198">
    <property type="entry name" value="Putative cyclase"/>
    <property type="match status" value="1"/>
</dbReference>
<sequence>MTMKFPFQIIELTHPVSPDSPGWDLDCRFNHSNFLDYEECTTEIKFRVQQIHSPLGIGTHMDAPSHCIPGAASITDLDLHCNYLLTESVLINVCHQADEHYQISTQDILDFEARYRKLKKNEFVLFYTGWDKHWSNPDKYRNNLIFPSISAHAAQLLLERNIAGIGIDTLSPDTADSGYPVHQLLLQAGKYIIENVANANYMPPIGAWTLALPWKIINATESPVQLIGLVR</sequence>
<dbReference type="Pfam" id="PF04199">
    <property type="entry name" value="Cyclase"/>
    <property type="match status" value="1"/>
</dbReference>
<dbReference type="EMBL" id="PQWY01000017">
    <property type="protein sequence ID" value="PPK29454.1"/>
    <property type="molecule type" value="Genomic_DNA"/>
</dbReference>
<dbReference type="PANTHER" id="PTHR31118:SF12">
    <property type="entry name" value="CYCLASE-LIKE PROTEIN 2"/>
    <property type="match status" value="1"/>
</dbReference>
<evidence type="ECO:0000313" key="1">
    <source>
        <dbReference type="EMBL" id="PPK29454.1"/>
    </source>
</evidence>
<comment type="caution">
    <text evidence="1">The sequence shown here is derived from an EMBL/GenBank/DDBJ whole genome shotgun (WGS) entry which is preliminary data.</text>
</comment>
<dbReference type="OrthoDB" id="7067800at2"/>
<gene>
    <name evidence="1" type="ORF">C3928_12825</name>
</gene>
<dbReference type="PANTHER" id="PTHR31118">
    <property type="entry name" value="CYCLASE-LIKE PROTEIN 2"/>
    <property type="match status" value="1"/>
</dbReference>
<proteinExistence type="predicted"/>
<dbReference type="InterPro" id="IPR037175">
    <property type="entry name" value="KFase_sf"/>
</dbReference>
<dbReference type="Gene3D" id="3.50.30.50">
    <property type="entry name" value="Putative cyclase"/>
    <property type="match status" value="1"/>
</dbReference>
<evidence type="ECO:0000313" key="2">
    <source>
        <dbReference type="Proteomes" id="UP000239239"/>
    </source>
</evidence>
<reference evidence="1 2" key="1">
    <citation type="submission" date="2018-02" db="EMBL/GenBank/DDBJ databases">
        <title>Draft genome sequences of four Legionella pneumophila clinical strains isolated in Ontario.</title>
        <authorList>
            <person name="Fortuna A."/>
            <person name="Ramnarine R."/>
            <person name="Li A."/>
            <person name="Frantz C."/>
            <person name="Mallo G."/>
        </authorList>
    </citation>
    <scope>NUCLEOTIDE SEQUENCE [LARGE SCALE GENOMIC DNA]</scope>
    <source>
        <strain evidence="1 2">LG61</strain>
    </source>
</reference>
<name>A0A2S6EW83_LEGPN</name>
<organism evidence="1 2">
    <name type="scientific">Legionella pneumophila</name>
    <dbReference type="NCBI Taxonomy" id="446"/>
    <lineage>
        <taxon>Bacteria</taxon>
        <taxon>Pseudomonadati</taxon>
        <taxon>Pseudomonadota</taxon>
        <taxon>Gammaproteobacteria</taxon>
        <taxon>Legionellales</taxon>
        <taxon>Legionellaceae</taxon>
        <taxon>Legionella</taxon>
    </lineage>
</organism>
<dbReference type="InterPro" id="IPR007325">
    <property type="entry name" value="KFase/CYL"/>
</dbReference>
<dbReference type="GO" id="GO:0019441">
    <property type="term" value="P:L-tryptophan catabolic process to kynurenine"/>
    <property type="evidence" value="ECO:0007669"/>
    <property type="project" value="InterPro"/>
</dbReference>
<dbReference type="Proteomes" id="UP000239239">
    <property type="component" value="Unassembled WGS sequence"/>
</dbReference>
<dbReference type="GO" id="GO:0004061">
    <property type="term" value="F:arylformamidase activity"/>
    <property type="evidence" value="ECO:0007669"/>
    <property type="project" value="InterPro"/>
</dbReference>